<organism evidence="1 2">
    <name type="scientific">Candidatus Acidiferrum panamense</name>
    <dbReference type="NCBI Taxonomy" id="2741543"/>
    <lineage>
        <taxon>Bacteria</taxon>
        <taxon>Pseudomonadati</taxon>
        <taxon>Acidobacteriota</taxon>
        <taxon>Terriglobia</taxon>
        <taxon>Candidatus Acidiferrales</taxon>
        <taxon>Candidatus Acidiferrum</taxon>
    </lineage>
</organism>
<keyword evidence="2" id="KW-1185">Reference proteome</keyword>
<evidence type="ECO:0000313" key="2">
    <source>
        <dbReference type="Proteomes" id="UP000567293"/>
    </source>
</evidence>
<accession>A0A7V8NS04</accession>
<protein>
    <submittedName>
        <fullName evidence="1">Uncharacterized protein</fullName>
    </submittedName>
</protein>
<gene>
    <name evidence="1" type="ORF">HRJ53_15605</name>
</gene>
<proteinExistence type="predicted"/>
<name>A0A7V8NS04_9BACT</name>
<evidence type="ECO:0000313" key="1">
    <source>
        <dbReference type="EMBL" id="MBA0086405.1"/>
    </source>
</evidence>
<feature type="non-terminal residue" evidence="1">
    <location>
        <position position="1"/>
    </location>
</feature>
<dbReference type="AlphaFoldDB" id="A0A7V8NS04"/>
<dbReference type="Proteomes" id="UP000567293">
    <property type="component" value="Unassembled WGS sequence"/>
</dbReference>
<comment type="caution">
    <text evidence="1">The sequence shown here is derived from an EMBL/GenBank/DDBJ whole genome shotgun (WGS) entry which is preliminary data.</text>
</comment>
<dbReference type="EMBL" id="JACDQQ010001497">
    <property type="protein sequence ID" value="MBA0086405.1"/>
    <property type="molecule type" value="Genomic_DNA"/>
</dbReference>
<sequence>GVLLDLHYSKFNSDFGSGTYESASLSKNFSDSFRVQVYGGHQIFHTALSSNTNSNFVNGVVDFNLGPRYFVEGNFGWYSGAALSYKQWSTIFGYRLGGFRK</sequence>
<reference evidence="1" key="1">
    <citation type="submission" date="2020-06" db="EMBL/GenBank/DDBJ databases">
        <title>Legume-microbial interactions unlock mineral nutrients during tropical forest succession.</title>
        <authorList>
            <person name="Epihov D.Z."/>
        </authorList>
    </citation>
    <scope>NUCLEOTIDE SEQUENCE [LARGE SCALE GENOMIC DNA]</scope>
    <source>
        <strain evidence="1">Pan2503</strain>
    </source>
</reference>